<feature type="transmembrane region" description="Helical" evidence="8">
    <location>
        <begin position="201"/>
        <end position="221"/>
    </location>
</feature>
<feature type="transmembrane region" description="Helical" evidence="8">
    <location>
        <begin position="388"/>
        <end position="409"/>
    </location>
</feature>
<reference evidence="11" key="1">
    <citation type="submission" date="2022-08" db="EMBL/GenBank/DDBJ databases">
        <title>Whole genome sequencing of non-tuberculosis mycobacteria type-strains.</title>
        <authorList>
            <person name="Igarashi Y."/>
            <person name="Osugi A."/>
            <person name="Mitarai S."/>
        </authorList>
    </citation>
    <scope>NUCLEOTIDE SEQUENCE</scope>
    <source>
        <strain evidence="11">DSM 45127</strain>
    </source>
</reference>
<keyword evidence="3" id="KW-0808">Transferase</keyword>
<feature type="domain" description="SGNH" evidence="10">
    <location>
        <begin position="485"/>
        <end position="708"/>
    </location>
</feature>
<dbReference type="PANTHER" id="PTHR23028">
    <property type="entry name" value="ACETYLTRANSFERASE"/>
    <property type="match status" value="1"/>
</dbReference>
<evidence type="ECO:0000256" key="1">
    <source>
        <dbReference type="ARBA" id="ARBA00004651"/>
    </source>
</evidence>
<dbReference type="Pfam" id="PF19040">
    <property type="entry name" value="SGNH"/>
    <property type="match status" value="1"/>
</dbReference>
<dbReference type="Gene3D" id="3.40.50.1110">
    <property type="entry name" value="SGNH hydrolase"/>
    <property type="match status" value="1"/>
</dbReference>
<keyword evidence="6 8" id="KW-0472">Membrane</keyword>
<dbReference type="Pfam" id="PF01757">
    <property type="entry name" value="Acyl_transf_3"/>
    <property type="match status" value="1"/>
</dbReference>
<evidence type="ECO:0000313" key="12">
    <source>
        <dbReference type="Proteomes" id="UP001055336"/>
    </source>
</evidence>
<feature type="transmembrane region" description="Helical" evidence="8">
    <location>
        <begin position="349"/>
        <end position="367"/>
    </location>
</feature>
<comment type="subcellular location">
    <subcellularLocation>
        <location evidence="1">Cell membrane</location>
        <topology evidence="1">Multi-pass membrane protein</topology>
    </subcellularLocation>
</comment>
<sequence>MSQVDSVSPVQQVRDERAPAPKFRTDIEGLRGVTLLAILLFHVDMPGVGGGFVGPDIFFIISGFVITGQLWKEVKGSGAIRLRKFYAGRARRLLPVSALVGVATVIASAIWLPPLENQNVFVDGIACALYVGNYRFALQGVDYFAADRPPSPFQHYWTLGVEEQFYLLWPVILAVTTWLVVRARARRRGGAHTGFPKLPYLVVIVVIAGGSFAVSLVESYWTPPMAYFSLQTRAWDLAIGALIAFTATQWGRLPAFAATMTSWAGFALIVLSCNQLRTTMPYPGMAALLPMLGTVLVIGAGCSGSLRGCGRILSWAPMRAIGRLSYSWYLWHWPVLVIAPALLGHPLGLFGKLVAVLFSGGLAMLTLRFVENPLRYAARLRRSPAASIAVGAAATALAACVAVAAMVVIPAPIGRSMATQTLNGELAPPLEGGSIEQYNAAVRRAYAQVQAAVAASADLEDVPSNLDPALADAAAEKDRMLYDGCLNDAKEVEHPECAMADITSATTVALLGDSNAAMWTPGFQRVASDRGWRLEMLTKGRCPVLDLPVIAHGRRYVECDQWRARIIERLQTEHPKLIVYTVRRGYREPTDAAWTDSITRFMRQLRGTGARVLVLGPIPDPHLSPPDCLAQHLDNATACSPLRSAAVNDSLIAAEKAAVEAGGGQYADVTDLFCTAERCPVIVGNTLVHFNESHLTLEYAGLMAPVLATLTDRTLAGG</sequence>
<evidence type="ECO:0000259" key="9">
    <source>
        <dbReference type="Pfam" id="PF01757"/>
    </source>
</evidence>
<feature type="transmembrane region" description="Helical" evidence="8">
    <location>
        <begin position="284"/>
        <end position="306"/>
    </location>
</feature>
<proteinExistence type="predicted"/>
<evidence type="ECO:0000256" key="4">
    <source>
        <dbReference type="ARBA" id="ARBA00022692"/>
    </source>
</evidence>
<evidence type="ECO:0000256" key="8">
    <source>
        <dbReference type="SAM" id="Phobius"/>
    </source>
</evidence>
<evidence type="ECO:0000256" key="7">
    <source>
        <dbReference type="ARBA" id="ARBA00023315"/>
    </source>
</evidence>
<feature type="transmembrane region" description="Helical" evidence="8">
    <location>
        <begin position="326"/>
        <end position="343"/>
    </location>
</feature>
<evidence type="ECO:0000259" key="10">
    <source>
        <dbReference type="Pfam" id="PF19040"/>
    </source>
</evidence>
<dbReference type="PANTHER" id="PTHR23028:SF53">
    <property type="entry name" value="ACYL_TRANSF_3 DOMAIN-CONTAINING PROTEIN"/>
    <property type="match status" value="1"/>
</dbReference>
<name>A0ABY3VPD9_9MYCO</name>
<gene>
    <name evidence="11" type="ORF">MKK62_22060</name>
</gene>
<dbReference type="GO" id="GO:0016746">
    <property type="term" value="F:acyltransferase activity"/>
    <property type="evidence" value="ECO:0007669"/>
    <property type="project" value="UniProtKB-KW"/>
</dbReference>
<feature type="transmembrane region" description="Helical" evidence="8">
    <location>
        <begin position="52"/>
        <end position="71"/>
    </location>
</feature>
<dbReference type="EMBL" id="CP092488">
    <property type="protein sequence ID" value="UMB69031.1"/>
    <property type="molecule type" value="Genomic_DNA"/>
</dbReference>
<evidence type="ECO:0000256" key="2">
    <source>
        <dbReference type="ARBA" id="ARBA00022475"/>
    </source>
</evidence>
<dbReference type="InterPro" id="IPR043968">
    <property type="entry name" value="SGNH"/>
</dbReference>
<dbReference type="InterPro" id="IPR002656">
    <property type="entry name" value="Acyl_transf_3_dom"/>
</dbReference>
<keyword evidence="4 8" id="KW-0812">Transmembrane</keyword>
<accession>A0ABY3VPD9</accession>
<dbReference type="InterPro" id="IPR036514">
    <property type="entry name" value="SGNH_hydro_sf"/>
</dbReference>
<evidence type="ECO:0000313" key="11">
    <source>
        <dbReference type="EMBL" id="UMB69031.1"/>
    </source>
</evidence>
<dbReference type="Proteomes" id="UP001055336">
    <property type="component" value="Chromosome"/>
</dbReference>
<dbReference type="InterPro" id="IPR050879">
    <property type="entry name" value="Acyltransferase_3"/>
</dbReference>
<evidence type="ECO:0000256" key="3">
    <source>
        <dbReference type="ARBA" id="ARBA00022679"/>
    </source>
</evidence>
<feature type="transmembrane region" description="Helical" evidence="8">
    <location>
        <begin position="92"/>
        <end position="112"/>
    </location>
</feature>
<organism evidence="11 12">
    <name type="scientific">Mycobacterium paraterrae</name>
    <dbReference type="NCBI Taxonomy" id="577492"/>
    <lineage>
        <taxon>Bacteria</taxon>
        <taxon>Bacillati</taxon>
        <taxon>Actinomycetota</taxon>
        <taxon>Actinomycetes</taxon>
        <taxon>Mycobacteriales</taxon>
        <taxon>Mycobacteriaceae</taxon>
        <taxon>Mycobacterium</taxon>
    </lineage>
</organism>
<evidence type="ECO:0000256" key="6">
    <source>
        <dbReference type="ARBA" id="ARBA00023136"/>
    </source>
</evidence>
<protein>
    <submittedName>
        <fullName evidence="11">Acyltransferase</fullName>
    </submittedName>
</protein>
<feature type="transmembrane region" description="Helical" evidence="8">
    <location>
        <begin position="164"/>
        <end position="181"/>
    </location>
</feature>
<dbReference type="RefSeq" id="WP_240260763.1">
    <property type="nucleotide sequence ID" value="NZ_CP092488.2"/>
</dbReference>
<dbReference type="SUPFAM" id="SSF52266">
    <property type="entry name" value="SGNH hydrolase"/>
    <property type="match status" value="1"/>
</dbReference>
<keyword evidence="12" id="KW-1185">Reference proteome</keyword>
<keyword evidence="2" id="KW-1003">Cell membrane</keyword>
<keyword evidence="7 11" id="KW-0012">Acyltransferase</keyword>
<feature type="domain" description="Acyltransferase 3" evidence="9">
    <location>
        <begin position="26"/>
        <end position="358"/>
    </location>
</feature>
<evidence type="ECO:0000256" key="5">
    <source>
        <dbReference type="ARBA" id="ARBA00022989"/>
    </source>
</evidence>
<keyword evidence="5 8" id="KW-1133">Transmembrane helix</keyword>